<dbReference type="EMBL" id="SRLO01018228">
    <property type="protein sequence ID" value="TNN23514.1"/>
    <property type="molecule type" value="Genomic_DNA"/>
</dbReference>
<keyword evidence="2" id="KW-0238">DNA-binding</keyword>
<keyword evidence="3" id="KW-1185">Reference proteome</keyword>
<dbReference type="Proteomes" id="UP000314294">
    <property type="component" value="Unassembled WGS sequence"/>
</dbReference>
<proteinExistence type="predicted"/>
<evidence type="ECO:0000313" key="3">
    <source>
        <dbReference type="Proteomes" id="UP000314294"/>
    </source>
</evidence>
<dbReference type="GO" id="GO:0003677">
    <property type="term" value="F:DNA binding"/>
    <property type="evidence" value="ECO:0007669"/>
    <property type="project" value="UniProtKB-KW"/>
</dbReference>
<feature type="compositionally biased region" description="Basic and acidic residues" evidence="1">
    <location>
        <begin position="60"/>
        <end position="87"/>
    </location>
</feature>
<evidence type="ECO:0000256" key="1">
    <source>
        <dbReference type="SAM" id="MobiDB-lite"/>
    </source>
</evidence>
<feature type="region of interest" description="Disordered" evidence="1">
    <location>
        <begin position="1"/>
        <end position="87"/>
    </location>
</feature>
<gene>
    <name evidence="2" type="primary">ikzf1_1</name>
    <name evidence="2" type="ORF">EYF80_066365</name>
</gene>
<dbReference type="OrthoDB" id="9219292at2759"/>
<comment type="caution">
    <text evidence="2">The sequence shown here is derived from an EMBL/GenBank/DDBJ whole genome shotgun (WGS) entry which is preliminary data.</text>
</comment>
<accession>A0A4Z2E4H3</accession>
<protein>
    <submittedName>
        <fullName evidence="2">DNA-binding protein Ikaros</fullName>
    </submittedName>
</protein>
<evidence type="ECO:0000313" key="2">
    <source>
        <dbReference type="EMBL" id="TNN23514.1"/>
    </source>
</evidence>
<sequence length="87" mass="9855">METEEAQELAQMAGRDSPAPEEEEEEPMAVPEDLSAGAAHQQNHREDKGTRHGLTGPTRTPEHQNTRTLEHQNIRTPEHQNTRTLEH</sequence>
<name>A0A4Z2E4H3_9TELE</name>
<reference evidence="2 3" key="1">
    <citation type="submission" date="2019-03" db="EMBL/GenBank/DDBJ databases">
        <title>First draft genome of Liparis tanakae, snailfish: a comprehensive survey of snailfish specific genes.</title>
        <authorList>
            <person name="Kim W."/>
            <person name="Song I."/>
            <person name="Jeong J.-H."/>
            <person name="Kim D."/>
            <person name="Kim S."/>
            <person name="Ryu S."/>
            <person name="Song J.Y."/>
            <person name="Lee S.K."/>
        </authorList>
    </citation>
    <scope>NUCLEOTIDE SEQUENCE [LARGE SCALE GENOMIC DNA]</scope>
    <source>
        <tissue evidence="2">Muscle</tissue>
    </source>
</reference>
<dbReference type="AlphaFoldDB" id="A0A4Z2E4H3"/>
<organism evidence="2 3">
    <name type="scientific">Liparis tanakae</name>
    <name type="common">Tanaka's snailfish</name>
    <dbReference type="NCBI Taxonomy" id="230148"/>
    <lineage>
        <taxon>Eukaryota</taxon>
        <taxon>Metazoa</taxon>
        <taxon>Chordata</taxon>
        <taxon>Craniata</taxon>
        <taxon>Vertebrata</taxon>
        <taxon>Euteleostomi</taxon>
        <taxon>Actinopterygii</taxon>
        <taxon>Neopterygii</taxon>
        <taxon>Teleostei</taxon>
        <taxon>Neoteleostei</taxon>
        <taxon>Acanthomorphata</taxon>
        <taxon>Eupercaria</taxon>
        <taxon>Perciformes</taxon>
        <taxon>Cottioidei</taxon>
        <taxon>Cottales</taxon>
        <taxon>Liparidae</taxon>
        <taxon>Liparis</taxon>
    </lineage>
</organism>